<protein>
    <submittedName>
        <fullName evidence="1">Uncharacterized protein</fullName>
    </submittedName>
</protein>
<evidence type="ECO:0000313" key="1">
    <source>
        <dbReference type="EMBL" id="MCZ8537341.1"/>
    </source>
</evidence>
<sequence length="118" mass="13231">MKKIFVMWLFILLIISGCSMEVQEFKGPTSESASYAAILIVNGDQYLSVGTKNQGEYTLGEEVGKVATRLPPEVLPKDDFASNYLDEGTIIYSVKEDNEVFLVETNEEDVYEVFEKSS</sequence>
<organism evidence="1 2">
    <name type="scientific">Paenisporosarcina quisquiliarum</name>
    <dbReference type="NCBI Taxonomy" id="365346"/>
    <lineage>
        <taxon>Bacteria</taxon>
        <taxon>Bacillati</taxon>
        <taxon>Bacillota</taxon>
        <taxon>Bacilli</taxon>
        <taxon>Bacillales</taxon>
        <taxon>Caryophanaceae</taxon>
        <taxon>Paenisporosarcina</taxon>
    </lineage>
</organism>
<comment type="caution">
    <text evidence="1">The sequence shown here is derived from an EMBL/GenBank/DDBJ whole genome shotgun (WGS) entry which is preliminary data.</text>
</comment>
<proteinExistence type="predicted"/>
<keyword evidence="2" id="KW-1185">Reference proteome</keyword>
<name>A0A9X3LG99_9BACL</name>
<gene>
    <name evidence="1" type="ORF">M9R32_09130</name>
</gene>
<dbReference type="EMBL" id="JAMKBJ010000006">
    <property type="protein sequence ID" value="MCZ8537341.1"/>
    <property type="molecule type" value="Genomic_DNA"/>
</dbReference>
<dbReference type="PROSITE" id="PS51257">
    <property type="entry name" value="PROKAR_LIPOPROTEIN"/>
    <property type="match status" value="1"/>
</dbReference>
<reference evidence="1" key="1">
    <citation type="submission" date="2022-05" db="EMBL/GenBank/DDBJ databases">
        <authorList>
            <person name="Colautti A."/>
            <person name="Iacumin L."/>
        </authorList>
    </citation>
    <scope>NUCLEOTIDE SEQUENCE</scope>
    <source>
        <strain evidence="1">SK 55</strain>
    </source>
</reference>
<dbReference type="RefSeq" id="WP_269926434.1">
    <property type="nucleotide sequence ID" value="NZ_JAMKBJ010000006.1"/>
</dbReference>
<evidence type="ECO:0000313" key="2">
    <source>
        <dbReference type="Proteomes" id="UP001152173"/>
    </source>
</evidence>
<dbReference type="Proteomes" id="UP001152173">
    <property type="component" value="Unassembled WGS sequence"/>
</dbReference>
<dbReference type="AlphaFoldDB" id="A0A9X3LG99"/>
<accession>A0A9X3LG99</accession>